<dbReference type="InterPro" id="IPR029024">
    <property type="entry name" value="TerB-like"/>
</dbReference>
<dbReference type="CDD" id="cd06257">
    <property type="entry name" value="DnaJ"/>
    <property type="match status" value="1"/>
</dbReference>
<gene>
    <name evidence="4" type="ORF">HNR65_001201</name>
</gene>
<dbReference type="InterPro" id="IPR001623">
    <property type="entry name" value="DnaJ_domain"/>
</dbReference>
<dbReference type="InterPro" id="IPR036869">
    <property type="entry name" value="J_dom_sf"/>
</dbReference>
<dbReference type="Proteomes" id="UP000525298">
    <property type="component" value="Unassembled WGS sequence"/>
</dbReference>
<dbReference type="PANTHER" id="PTHR43096">
    <property type="entry name" value="DNAJ HOMOLOG 1, MITOCHONDRIAL-RELATED"/>
    <property type="match status" value="1"/>
</dbReference>
<dbReference type="SUPFAM" id="SSF158682">
    <property type="entry name" value="TerB-like"/>
    <property type="match status" value="1"/>
</dbReference>
<dbReference type="Gene3D" id="1.10.287.110">
    <property type="entry name" value="DnaJ domain"/>
    <property type="match status" value="1"/>
</dbReference>
<comment type="caution">
    <text evidence="4">The sequence shown here is derived from an EMBL/GenBank/DDBJ whole genome shotgun (WGS) entry which is preliminary data.</text>
</comment>
<keyword evidence="2" id="KW-1133">Transmembrane helix</keyword>
<organism evidence="4 5">
    <name type="scientific">Desulfosalsimonas propionicica</name>
    <dbReference type="NCBI Taxonomy" id="332175"/>
    <lineage>
        <taxon>Bacteria</taxon>
        <taxon>Pseudomonadati</taxon>
        <taxon>Thermodesulfobacteriota</taxon>
        <taxon>Desulfobacteria</taxon>
        <taxon>Desulfobacterales</taxon>
        <taxon>Desulfosalsimonadaceae</taxon>
        <taxon>Desulfosalsimonas</taxon>
    </lineage>
</organism>
<keyword evidence="2" id="KW-0812">Transmembrane</keyword>
<proteinExistence type="predicted"/>
<dbReference type="SMART" id="SM00271">
    <property type="entry name" value="DnaJ"/>
    <property type="match status" value="1"/>
</dbReference>
<protein>
    <submittedName>
        <fullName evidence="4">DnaJ like chaperone protein</fullName>
    </submittedName>
</protein>
<evidence type="ECO:0000313" key="5">
    <source>
        <dbReference type="Proteomes" id="UP000525298"/>
    </source>
</evidence>
<dbReference type="CDD" id="cd07316">
    <property type="entry name" value="terB_like_DjlA"/>
    <property type="match status" value="1"/>
</dbReference>
<dbReference type="Pfam" id="PF00226">
    <property type="entry name" value="DnaJ"/>
    <property type="match status" value="1"/>
</dbReference>
<evidence type="ECO:0000259" key="3">
    <source>
        <dbReference type="PROSITE" id="PS50076"/>
    </source>
</evidence>
<accession>A0A7W0C827</accession>
<dbReference type="PRINTS" id="PR00625">
    <property type="entry name" value="JDOMAIN"/>
</dbReference>
<dbReference type="SUPFAM" id="SSF46565">
    <property type="entry name" value="Chaperone J-domain"/>
    <property type="match status" value="1"/>
</dbReference>
<dbReference type="Pfam" id="PF05099">
    <property type="entry name" value="TerB"/>
    <property type="match status" value="1"/>
</dbReference>
<dbReference type="GO" id="GO:0051082">
    <property type="term" value="F:unfolded protein binding"/>
    <property type="evidence" value="ECO:0007669"/>
    <property type="project" value="TreeGrafter"/>
</dbReference>
<dbReference type="InterPro" id="IPR007791">
    <property type="entry name" value="DjlA_N"/>
</dbReference>
<dbReference type="RefSeq" id="WP_181550534.1">
    <property type="nucleotide sequence ID" value="NZ_JACDUS010000002.1"/>
</dbReference>
<evidence type="ECO:0000256" key="1">
    <source>
        <dbReference type="ARBA" id="ARBA00023186"/>
    </source>
</evidence>
<dbReference type="EMBL" id="JACDUS010000002">
    <property type="protein sequence ID" value="MBA2880883.1"/>
    <property type="molecule type" value="Genomic_DNA"/>
</dbReference>
<dbReference type="Gene3D" id="1.10.3680.10">
    <property type="entry name" value="TerB-like"/>
    <property type="match status" value="1"/>
</dbReference>
<reference evidence="4 5" key="1">
    <citation type="submission" date="2020-07" db="EMBL/GenBank/DDBJ databases">
        <title>Genomic Encyclopedia of Type Strains, Phase IV (KMG-IV): sequencing the most valuable type-strain genomes for metagenomic binning, comparative biology and taxonomic classification.</title>
        <authorList>
            <person name="Goeker M."/>
        </authorList>
    </citation>
    <scope>NUCLEOTIDE SEQUENCE [LARGE SCALE GENOMIC DNA]</scope>
    <source>
        <strain evidence="4 5">DSM 17721</strain>
    </source>
</reference>
<feature type="domain" description="J" evidence="3">
    <location>
        <begin position="187"/>
        <end position="251"/>
    </location>
</feature>
<keyword evidence="1" id="KW-0143">Chaperone</keyword>
<name>A0A7W0C827_9BACT</name>
<dbReference type="PANTHER" id="PTHR43096:SF52">
    <property type="entry name" value="DNAJ HOMOLOG 1, MITOCHONDRIAL-RELATED"/>
    <property type="match status" value="1"/>
</dbReference>
<evidence type="ECO:0000313" key="4">
    <source>
        <dbReference type="EMBL" id="MBA2880883.1"/>
    </source>
</evidence>
<keyword evidence="2" id="KW-0472">Membrane</keyword>
<keyword evidence="5" id="KW-1185">Reference proteome</keyword>
<dbReference type="GO" id="GO:0042026">
    <property type="term" value="P:protein refolding"/>
    <property type="evidence" value="ECO:0007669"/>
    <property type="project" value="TreeGrafter"/>
</dbReference>
<dbReference type="PROSITE" id="PS50076">
    <property type="entry name" value="DNAJ_2"/>
    <property type="match status" value="1"/>
</dbReference>
<dbReference type="AlphaFoldDB" id="A0A7W0C827"/>
<dbReference type="GO" id="GO:0005737">
    <property type="term" value="C:cytoplasm"/>
    <property type="evidence" value="ECO:0007669"/>
    <property type="project" value="TreeGrafter"/>
</dbReference>
<evidence type="ECO:0000256" key="2">
    <source>
        <dbReference type="SAM" id="Phobius"/>
    </source>
</evidence>
<sequence length="252" mass="28482">MGWLGKMVGGTIGFALGGPLGAIGGAALGHLMDSDNGQQQRELPNEAQMSPQGKAQLTFFVAAFSMLAKLARVDGQVTDEEMASIRRFMAQDLHLNAESRQMAEKIFYTALNAPQTFDDFALQFYQQFHDRPELLELMIDILLRVSVADGTMDKSEEALIETAVRTFRLPDADYQNMKSRYVSVSEKYYSVLGVSPSDDNDTIKKQYRKLVRDYHPDTIASKGLPEEFVRFAHDKFREIQEAWEAIQKERNL</sequence>
<feature type="transmembrane region" description="Helical" evidence="2">
    <location>
        <begin position="12"/>
        <end position="31"/>
    </location>
</feature>